<dbReference type="InterPro" id="IPR051012">
    <property type="entry name" value="CellSynth/LPSAsmb/PSIAsmb"/>
</dbReference>
<evidence type="ECO:0000256" key="2">
    <source>
        <dbReference type="ARBA" id="ARBA00022803"/>
    </source>
</evidence>
<dbReference type="InterPro" id="IPR011990">
    <property type="entry name" value="TPR-like_helical_dom_sf"/>
</dbReference>
<dbReference type="AlphaFoldDB" id="A0A1G7D2V5"/>
<evidence type="ECO:0000313" key="5">
    <source>
        <dbReference type="Proteomes" id="UP000198922"/>
    </source>
</evidence>
<dbReference type="EMBL" id="FNAT01000002">
    <property type="protein sequence ID" value="SDE45837.1"/>
    <property type="molecule type" value="Genomic_DNA"/>
</dbReference>
<evidence type="ECO:0000313" key="4">
    <source>
        <dbReference type="EMBL" id="SDE45837.1"/>
    </source>
</evidence>
<dbReference type="Proteomes" id="UP000198922">
    <property type="component" value="Unassembled WGS sequence"/>
</dbReference>
<dbReference type="Gene3D" id="1.25.40.10">
    <property type="entry name" value="Tetratricopeptide repeat domain"/>
    <property type="match status" value="1"/>
</dbReference>
<dbReference type="PANTHER" id="PTHR45586">
    <property type="entry name" value="TPR REPEAT-CONTAINING PROTEIN PA4667"/>
    <property type="match status" value="1"/>
</dbReference>
<dbReference type="InterPro" id="IPR019734">
    <property type="entry name" value="TPR_rpt"/>
</dbReference>
<gene>
    <name evidence="4" type="ORF">SAMN04488567_1762</name>
</gene>
<keyword evidence="1" id="KW-0677">Repeat</keyword>
<protein>
    <submittedName>
        <fullName evidence="4">TPR repeat-containing protein</fullName>
    </submittedName>
</protein>
<evidence type="ECO:0000256" key="3">
    <source>
        <dbReference type="SAM" id="SignalP"/>
    </source>
</evidence>
<reference evidence="5" key="1">
    <citation type="submission" date="2016-10" db="EMBL/GenBank/DDBJ databases">
        <authorList>
            <person name="Varghese N."/>
            <person name="Submissions S."/>
        </authorList>
    </citation>
    <scope>NUCLEOTIDE SEQUENCE [LARGE SCALE GENOMIC DNA]</scope>
    <source>
        <strain evidence="5">DSM 21424</strain>
    </source>
</reference>
<dbReference type="RefSeq" id="WP_165612553.1">
    <property type="nucleotide sequence ID" value="NZ_FNAT01000002.1"/>
</dbReference>
<dbReference type="STRING" id="521013.SAMN04488567_1762"/>
<dbReference type="SUPFAM" id="SSF48452">
    <property type="entry name" value="TPR-like"/>
    <property type="match status" value="1"/>
</dbReference>
<dbReference type="PANTHER" id="PTHR45586:SF1">
    <property type="entry name" value="LIPOPOLYSACCHARIDE ASSEMBLY PROTEIN B"/>
    <property type="match status" value="1"/>
</dbReference>
<evidence type="ECO:0000256" key="1">
    <source>
        <dbReference type="ARBA" id="ARBA00022737"/>
    </source>
</evidence>
<keyword evidence="2" id="KW-0802">TPR repeat</keyword>
<name>A0A1G7D2V5_9RHOB</name>
<feature type="signal peptide" evidence="3">
    <location>
        <begin position="1"/>
        <end position="27"/>
    </location>
</feature>
<sequence>MGARFPSFKPVLAALLLGLTPVGHVAAQDTARIDRLFADLAEAGPVETGEIEAEIRDAWSKSGSAAIDLLLRRGREALEAGDQRAAIEHLTAAIDHAPDFVEAYEARANAYYLAGLTGPAIEDLRLALLLEPRHFGALRGFAILLEEMGRPEDALETWGRVRDISPGDDTARAAQERLDIQLGGRTL</sequence>
<proteinExistence type="predicted"/>
<feature type="chain" id="PRO_5011781088" evidence="3">
    <location>
        <begin position="28"/>
        <end position="187"/>
    </location>
</feature>
<organism evidence="4 5">
    <name type="scientific">Limimaricola pyoseonensis</name>
    <dbReference type="NCBI Taxonomy" id="521013"/>
    <lineage>
        <taxon>Bacteria</taxon>
        <taxon>Pseudomonadati</taxon>
        <taxon>Pseudomonadota</taxon>
        <taxon>Alphaproteobacteria</taxon>
        <taxon>Rhodobacterales</taxon>
        <taxon>Paracoccaceae</taxon>
        <taxon>Limimaricola</taxon>
    </lineage>
</organism>
<dbReference type="SMART" id="SM00028">
    <property type="entry name" value="TPR"/>
    <property type="match status" value="3"/>
</dbReference>
<accession>A0A1G7D2V5</accession>
<keyword evidence="3" id="KW-0732">Signal</keyword>
<keyword evidence="5" id="KW-1185">Reference proteome</keyword>